<reference evidence="2 3" key="1">
    <citation type="submission" date="2021-11" db="EMBL/GenBank/DDBJ databases">
        <title>Draft genome sequence of Actinomycetospora sp. SF1 isolated from the rhizosphere soil.</title>
        <authorList>
            <person name="Duangmal K."/>
            <person name="Chantavorakit T."/>
        </authorList>
    </citation>
    <scope>NUCLEOTIDE SEQUENCE [LARGE SCALE GENOMIC DNA]</scope>
    <source>
        <strain evidence="2 3">TBRC 5722</strain>
    </source>
</reference>
<keyword evidence="1" id="KW-1133">Transmembrane helix</keyword>
<evidence type="ECO:0000256" key="1">
    <source>
        <dbReference type="SAM" id="Phobius"/>
    </source>
</evidence>
<proteinExistence type="predicted"/>
<sequence>MLIDSMHQLAGTDPVLAAGILAKIGKAIFAVFAGVFIIGALVGVLIGFFVGRTVGRKQSQHHEGAGSDAEQLTG</sequence>
<feature type="transmembrane region" description="Helical" evidence="1">
    <location>
        <begin position="27"/>
        <end position="50"/>
    </location>
</feature>
<name>A0ABS8PBQ1_9PSEU</name>
<evidence type="ECO:0000313" key="2">
    <source>
        <dbReference type="EMBL" id="MCD2195676.1"/>
    </source>
</evidence>
<keyword evidence="1" id="KW-0812">Transmembrane</keyword>
<protein>
    <submittedName>
        <fullName evidence="2">Uncharacterized protein</fullName>
    </submittedName>
</protein>
<dbReference type="RefSeq" id="WP_230736988.1">
    <property type="nucleotide sequence ID" value="NZ_JAJNDB010000004.1"/>
</dbReference>
<dbReference type="Proteomes" id="UP001199469">
    <property type="component" value="Unassembled WGS sequence"/>
</dbReference>
<dbReference type="EMBL" id="JAJNDB010000004">
    <property type="protein sequence ID" value="MCD2195676.1"/>
    <property type="molecule type" value="Genomic_DNA"/>
</dbReference>
<gene>
    <name evidence="2" type="ORF">LQ327_20095</name>
</gene>
<keyword evidence="3" id="KW-1185">Reference proteome</keyword>
<evidence type="ECO:0000313" key="3">
    <source>
        <dbReference type="Proteomes" id="UP001199469"/>
    </source>
</evidence>
<accession>A0ABS8PBQ1</accession>
<organism evidence="2 3">
    <name type="scientific">Actinomycetospora endophytica</name>
    <dbReference type="NCBI Taxonomy" id="2291215"/>
    <lineage>
        <taxon>Bacteria</taxon>
        <taxon>Bacillati</taxon>
        <taxon>Actinomycetota</taxon>
        <taxon>Actinomycetes</taxon>
        <taxon>Pseudonocardiales</taxon>
        <taxon>Pseudonocardiaceae</taxon>
        <taxon>Actinomycetospora</taxon>
    </lineage>
</organism>
<keyword evidence="1" id="KW-0472">Membrane</keyword>
<comment type="caution">
    <text evidence="2">The sequence shown here is derived from an EMBL/GenBank/DDBJ whole genome shotgun (WGS) entry which is preliminary data.</text>
</comment>